<dbReference type="Pfam" id="PF14559">
    <property type="entry name" value="TPR_19"/>
    <property type="match status" value="1"/>
</dbReference>
<evidence type="ECO:0000256" key="1">
    <source>
        <dbReference type="SAM" id="SignalP"/>
    </source>
</evidence>
<name>A0A7G7G6U5_9BACT</name>
<dbReference type="Gene3D" id="2.120.10.30">
    <property type="entry name" value="TolB, C-terminal domain"/>
    <property type="match status" value="1"/>
</dbReference>
<proteinExistence type="predicted"/>
<keyword evidence="4" id="KW-1185">Reference proteome</keyword>
<feature type="chain" id="PRO_5028944465" evidence="1">
    <location>
        <begin position="20"/>
        <end position="421"/>
    </location>
</feature>
<feature type="domain" description="SMP-30/Gluconolactonase/LRE-like region" evidence="2">
    <location>
        <begin position="136"/>
        <end position="291"/>
    </location>
</feature>
<reference evidence="3 4" key="1">
    <citation type="journal article" date="2018" name="Int. J. Syst. Evol. Microbiol.">
        <title>Adhaeribacter swui sp. nov., isolated from wet mud.</title>
        <authorList>
            <person name="Kim D.U."/>
            <person name="Kim K.W."/>
            <person name="Kang M.S."/>
            <person name="Kim J.Y."/>
            <person name="Jang J.H."/>
            <person name="Kim M.K."/>
        </authorList>
    </citation>
    <scope>NUCLEOTIDE SEQUENCE [LARGE SCALE GENOMIC DNA]</scope>
    <source>
        <strain evidence="3 4">KCTC 52873</strain>
    </source>
</reference>
<dbReference type="Pfam" id="PF08450">
    <property type="entry name" value="SGL"/>
    <property type="match status" value="1"/>
</dbReference>
<dbReference type="SUPFAM" id="SSF48452">
    <property type="entry name" value="TPR-like"/>
    <property type="match status" value="1"/>
</dbReference>
<gene>
    <name evidence="3" type="ORF">HUW51_09090</name>
</gene>
<accession>A0A7G7G6U5</accession>
<dbReference type="EMBL" id="CP055156">
    <property type="protein sequence ID" value="QNF32879.1"/>
    <property type="molecule type" value="Genomic_DNA"/>
</dbReference>
<dbReference type="InterPro" id="IPR013658">
    <property type="entry name" value="SGL"/>
</dbReference>
<protein>
    <submittedName>
        <fullName evidence="3">SMP-30/gluconolactonase/LRE family protein</fullName>
    </submittedName>
</protein>
<dbReference type="SUPFAM" id="SSF63829">
    <property type="entry name" value="Calcium-dependent phosphotriesterase"/>
    <property type="match status" value="1"/>
</dbReference>
<dbReference type="RefSeq" id="WP_185273658.1">
    <property type="nucleotide sequence ID" value="NZ_CP055156.1"/>
</dbReference>
<dbReference type="InterPro" id="IPR011042">
    <property type="entry name" value="6-blade_b-propeller_TolB-like"/>
</dbReference>
<organism evidence="3 4">
    <name type="scientific">Adhaeribacter swui</name>
    <dbReference type="NCBI Taxonomy" id="2086471"/>
    <lineage>
        <taxon>Bacteria</taxon>
        <taxon>Pseudomonadati</taxon>
        <taxon>Bacteroidota</taxon>
        <taxon>Cytophagia</taxon>
        <taxon>Cytophagales</taxon>
        <taxon>Hymenobacteraceae</taxon>
        <taxon>Adhaeribacter</taxon>
    </lineage>
</organism>
<dbReference type="AlphaFoldDB" id="A0A7G7G6U5"/>
<evidence type="ECO:0000313" key="4">
    <source>
        <dbReference type="Proteomes" id="UP000515237"/>
    </source>
</evidence>
<dbReference type="Gene3D" id="1.25.40.10">
    <property type="entry name" value="Tetratricopeptide repeat domain"/>
    <property type="match status" value="1"/>
</dbReference>
<feature type="signal peptide" evidence="1">
    <location>
        <begin position="1"/>
        <end position="19"/>
    </location>
</feature>
<keyword evidence="1" id="KW-0732">Signal</keyword>
<evidence type="ECO:0000313" key="3">
    <source>
        <dbReference type="EMBL" id="QNF32879.1"/>
    </source>
</evidence>
<evidence type="ECO:0000259" key="2">
    <source>
        <dbReference type="Pfam" id="PF08450"/>
    </source>
</evidence>
<dbReference type="Proteomes" id="UP000515237">
    <property type="component" value="Chromosome"/>
</dbReference>
<dbReference type="InterPro" id="IPR011990">
    <property type="entry name" value="TPR-like_helical_dom_sf"/>
</dbReference>
<dbReference type="KEGG" id="aswu:HUW51_09090"/>
<sequence length="421" mass="47047">MKILGFLLALIFISYRSVAQDPFALFTEAREKARQQNYPAYLADLKKVNELLPNYPDFMYELAKAYARNNQVNEALELLKQVNYYRFPFDFRQEPAFKNLAENPAFIELVQQAAVFLKPVRKSTLYLTLPEPAFIPEGITYDGSRRTFYVGSYAQNKIIQVKKDAPVVPFTVAGQDGLGGVLGLKANVKKQELWVCHNTETGTGGVYKYDLTTRKILKKYLLPAPAPGEAHTFNDIALAQDGTAFVTNSSLGAVYQITPQQDSLVRVAEIGRLIYPNGLALSTDERYLYVASFSGILVYDRVVKVLAKLETNNQRRTGGIDGLYFYTQNGLDYLIGIQNAFTVNGESAERIIKITLDPTLKTMTDFEILESLNPQFNTPTTGAIVGDDFYYIANSQVQKVKPGGKIEGTVVPSKVFKLSLK</sequence>